<name>A0AAD6IMT9_PENCN</name>
<evidence type="ECO:0000313" key="2">
    <source>
        <dbReference type="Proteomes" id="UP001219568"/>
    </source>
</evidence>
<dbReference type="AlphaFoldDB" id="A0AAD6IMT9"/>
<dbReference type="EMBL" id="JAQJZL010000001">
    <property type="protein sequence ID" value="KAJ6056807.1"/>
    <property type="molecule type" value="Genomic_DNA"/>
</dbReference>
<sequence>MAEVGLEGSKRNSNAKDGPIPVAHQEVILQAEVLALVRDEIQSWKLAVGTTNGAMGKYMISWDPTGLAGDVAVQSREDKVTVLELLGTALAQDDVAERLRHEQCRHRTASLYFLPWERFEAPTAWSSRKR</sequence>
<organism evidence="1 2">
    <name type="scientific">Penicillium canescens</name>
    <dbReference type="NCBI Taxonomy" id="5083"/>
    <lineage>
        <taxon>Eukaryota</taxon>
        <taxon>Fungi</taxon>
        <taxon>Dikarya</taxon>
        <taxon>Ascomycota</taxon>
        <taxon>Pezizomycotina</taxon>
        <taxon>Eurotiomycetes</taxon>
        <taxon>Eurotiomycetidae</taxon>
        <taxon>Eurotiales</taxon>
        <taxon>Aspergillaceae</taxon>
        <taxon>Penicillium</taxon>
    </lineage>
</organism>
<proteinExistence type="predicted"/>
<dbReference type="Proteomes" id="UP001219568">
    <property type="component" value="Unassembled WGS sequence"/>
</dbReference>
<protein>
    <submittedName>
        <fullName evidence="1">Uncharacterized protein</fullName>
    </submittedName>
</protein>
<reference evidence="1" key="1">
    <citation type="journal article" date="2023" name="IMA Fungus">
        <title>Comparative genomic study of the Penicillium genus elucidates a diverse pangenome and 15 lateral gene transfer events.</title>
        <authorList>
            <person name="Petersen C."/>
            <person name="Sorensen T."/>
            <person name="Nielsen M.R."/>
            <person name="Sondergaard T.E."/>
            <person name="Sorensen J.L."/>
            <person name="Fitzpatrick D.A."/>
            <person name="Frisvad J.C."/>
            <person name="Nielsen K.L."/>
        </authorList>
    </citation>
    <scope>NUCLEOTIDE SEQUENCE</scope>
    <source>
        <strain evidence="1">IBT 15450</strain>
    </source>
</reference>
<evidence type="ECO:0000313" key="1">
    <source>
        <dbReference type="EMBL" id="KAJ6056807.1"/>
    </source>
</evidence>
<gene>
    <name evidence="1" type="ORF">N7460_000081</name>
</gene>
<comment type="caution">
    <text evidence="1">The sequence shown here is derived from an EMBL/GenBank/DDBJ whole genome shotgun (WGS) entry which is preliminary data.</text>
</comment>
<accession>A0AAD6IMT9</accession>
<keyword evidence="2" id="KW-1185">Reference proteome</keyword>
<reference evidence="1" key="2">
    <citation type="submission" date="2023-01" db="EMBL/GenBank/DDBJ databases">
        <authorList>
            <person name="Petersen C."/>
        </authorList>
    </citation>
    <scope>NUCLEOTIDE SEQUENCE</scope>
    <source>
        <strain evidence="1">IBT 15450</strain>
    </source>
</reference>